<dbReference type="Proteomes" id="UP000281498">
    <property type="component" value="Unassembled WGS sequence"/>
</dbReference>
<name>A0A3A9K2S6_9BACI</name>
<proteinExistence type="predicted"/>
<dbReference type="SUPFAM" id="SSF56235">
    <property type="entry name" value="N-terminal nucleophile aminohydrolases (Ntn hydrolases)"/>
    <property type="match status" value="1"/>
</dbReference>
<dbReference type="GO" id="GO:0051603">
    <property type="term" value="P:proteolysis involved in protein catabolic process"/>
    <property type="evidence" value="ECO:0007669"/>
    <property type="project" value="InterPro"/>
</dbReference>
<dbReference type="EMBL" id="PDOE01000003">
    <property type="protein sequence ID" value="RKL67444.1"/>
    <property type="molecule type" value="Genomic_DNA"/>
</dbReference>
<dbReference type="InterPro" id="IPR029055">
    <property type="entry name" value="Ntn_hydrolases_N"/>
</dbReference>
<protein>
    <submittedName>
        <fullName evidence="1">Uncharacterized protein</fullName>
    </submittedName>
</protein>
<evidence type="ECO:0000313" key="1">
    <source>
        <dbReference type="EMBL" id="RKL67444.1"/>
    </source>
</evidence>
<dbReference type="RefSeq" id="WP_183041021.1">
    <property type="nucleotide sequence ID" value="NZ_PDOE01000003.1"/>
</dbReference>
<comment type="caution">
    <text evidence="1">The sequence shown here is derived from an EMBL/GenBank/DDBJ whole genome shotgun (WGS) entry which is preliminary data.</text>
</comment>
<dbReference type="AlphaFoldDB" id="A0A3A9K2S6"/>
<keyword evidence="2" id="KW-1185">Reference proteome</keyword>
<accession>A0A3A9K2S6</accession>
<organism evidence="1 2">
    <name type="scientific">Salipaludibacillus neizhouensis</name>
    <dbReference type="NCBI Taxonomy" id="885475"/>
    <lineage>
        <taxon>Bacteria</taxon>
        <taxon>Bacillati</taxon>
        <taxon>Bacillota</taxon>
        <taxon>Bacilli</taxon>
        <taxon>Bacillales</taxon>
        <taxon>Bacillaceae</taxon>
    </lineage>
</organism>
<dbReference type="InterPro" id="IPR001353">
    <property type="entry name" value="Proteasome_sua/b"/>
</dbReference>
<dbReference type="Gene3D" id="3.60.20.10">
    <property type="entry name" value="Glutamine Phosphoribosylpyrophosphate, subunit 1, domain 1"/>
    <property type="match status" value="1"/>
</dbReference>
<evidence type="ECO:0000313" key="2">
    <source>
        <dbReference type="Proteomes" id="UP000281498"/>
    </source>
</evidence>
<reference evidence="1 2" key="1">
    <citation type="submission" date="2017-10" db="EMBL/GenBank/DDBJ databases">
        <title>Bacillus sp. nov., a halophilic bacterium isolated from a Keqin Lake.</title>
        <authorList>
            <person name="Wang H."/>
        </authorList>
    </citation>
    <scope>NUCLEOTIDE SEQUENCE [LARGE SCALE GENOMIC DNA]</scope>
    <source>
        <strain evidence="1 2">KCTC 13187</strain>
    </source>
</reference>
<dbReference type="GO" id="GO:0005839">
    <property type="term" value="C:proteasome core complex"/>
    <property type="evidence" value="ECO:0007669"/>
    <property type="project" value="InterPro"/>
</dbReference>
<dbReference type="Pfam" id="PF00227">
    <property type="entry name" value="Proteasome"/>
    <property type="match status" value="1"/>
</dbReference>
<gene>
    <name evidence="1" type="ORF">CR203_08795</name>
</gene>
<sequence>MSLITLVATKELISIMSDGRLCEGDKVYQEDFKKIAMISDNIVLGATGNHEEAKSLLANCC</sequence>